<evidence type="ECO:0000313" key="3">
    <source>
        <dbReference type="Proteomes" id="UP000682892"/>
    </source>
</evidence>
<dbReference type="HOGENOM" id="CLU_1367223_0_0_1"/>
<reference evidence="2" key="2">
    <citation type="journal article" date="2007" name="Science">
        <title>Genome sequence of Aedes aegypti, a major arbovirus vector.</title>
        <authorList>
            <person name="Nene V."/>
            <person name="Wortman J.R."/>
            <person name="Lawson D."/>
            <person name="Haas B."/>
            <person name="Kodira C."/>
            <person name="Tu Z.J."/>
            <person name="Loftus B."/>
            <person name="Xi Z."/>
            <person name="Megy K."/>
            <person name="Grabherr M."/>
            <person name="Ren Q."/>
            <person name="Zdobnov E.M."/>
            <person name="Lobo N.F."/>
            <person name="Campbell K.S."/>
            <person name="Brown S.E."/>
            <person name="Bonaldo M.F."/>
            <person name="Zhu J."/>
            <person name="Sinkins S.P."/>
            <person name="Hogenkamp D.G."/>
            <person name="Amedeo P."/>
            <person name="Arensburger P."/>
            <person name="Atkinson P.W."/>
            <person name="Bidwell S."/>
            <person name="Biedler J."/>
            <person name="Birney E."/>
            <person name="Bruggner R.V."/>
            <person name="Costas J."/>
            <person name="Coy M.R."/>
            <person name="Crabtree J."/>
            <person name="Crawford M."/>
            <person name="Debruyn B."/>
            <person name="Decaprio D."/>
            <person name="Eiglmeier K."/>
            <person name="Eisenstadt E."/>
            <person name="El-Dorry H."/>
            <person name="Gelbart W.M."/>
            <person name="Gomes S.L."/>
            <person name="Hammond M."/>
            <person name="Hannick L.I."/>
            <person name="Hogan J.R."/>
            <person name="Holmes M.H."/>
            <person name="Jaffe D."/>
            <person name="Johnston J.S."/>
            <person name="Kennedy R.C."/>
            <person name="Koo H."/>
            <person name="Kravitz S."/>
            <person name="Kriventseva E.V."/>
            <person name="Kulp D."/>
            <person name="Labutti K."/>
            <person name="Lee E."/>
            <person name="Li S."/>
            <person name="Lovin D.D."/>
            <person name="Mao C."/>
            <person name="Mauceli E."/>
            <person name="Menck C.F."/>
            <person name="Miller J.R."/>
            <person name="Montgomery P."/>
            <person name="Mori A."/>
            <person name="Nascimento A.L."/>
            <person name="Naveira H.F."/>
            <person name="Nusbaum C."/>
            <person name="O'leary S."/>
            <person name="Orvis J."/>
            <person name="Pertea M."/>
            <person name="Quesneville H."/>
            <person name="Reidenbach K.R."/>
            <person name="Rogers Y.H."/>
            <person name="Roth C.W."/>
            <person name="Schneider J.R."/>
            <person name="Schatz M."/>
            <person name="Shumway M."/>
            <person name="Stanke M."/>
            <person name="Stinson E.O."/>
            <person name="Tubio J.M."/>
            <person name="Vanzee J.P."/>
            <person name="Verjovski-Almeida S."/>
            <person name="Werner D."/>
            <person name="White O."/>
            <person name="Wyder S."/>
            <person name="Zeng Q."/>
            <person name="Zhao Q."/>
            <person name="Zhao Y."/>
            <person name="Hill C.A."/>
            <person name="Raikhel A.S."/>
            <person name="Soares M.B."/>
            <person name="Knudson D.L."/>
            <person name="Lee N.H."/>
            <person name="Galagan J."/>
            <person name="Salzberg S.L."/>
            <person name="Paulsen I.T."/>
            <person name="Dimopoulos G."/>
            <person name="Collins F.H."/>
            <person name="Birren B."/>
            <person name="Fraser-Liggett C.M."/>
            <person name="Severson D.W."/>
        </authorList>
    </citation>
    <scope>NUCLEOTIDE SEQUENCE [LARGE SCALE GENOMIC DNA]</scope>
    <source>
        <strain evidence="2">Liverpool</strain>
    </source>
</reference>
<feature type="region of interest" description="Disordered" evidence="1">
    <location>
        <begin position="113"/>
        <end position="170"/>
    </location>
</feature>
<evidence type="ECO:0000256" key="1">
    <source>
        <dbReference type="SAM" id="MobiDB-lite"/>
    </source>
</evidence>
<protein>
    <submittedName>
        <fullName evidence="2">AAEL011018-PA</fullName>
    </submittedName>
</protein>
<dbReference type="AlphaFoldDB" id="Q16RB1"/>
<evidence type="ECO:0000313" key="2">
    <source>
        <dbReference type="EMBL" id="EAT36936.1"/>
    </source>
</evidence>
<dbReference type="EMBL" id="CH477719">
    <property type="protein sequence ID" value="EAT36936.1"/>
    <property type="molecule type" value="Genomic_DNA"/>
</dbReference>
<feature type="region of interest" description="Disordered" evidence="1">
    <location>
        <begin position="23"/>
        <end position="55"/>
    </location>
</feature>
<dbReference type="Proteomes" id="UP000682892">
    <property type="component" value="Unassembled WGS sequence"/>
</dbReference>
<organism evidence="2 3">
    <name type="scientific">Aedes aegypti</name>
    <name type="common">Yellowfever mosquito</name>
    <name type="synonym">Culex aegypti</name>
    <dbReference type="NCBI Taxonomy" id="7159"/>
    <lineage>
        <taxon>Eukaryota</taxon>
        <taxon>Metazoa</taxon>
        <taxon>Ecdysozoa</taxon>
        <taxon>Arthropoda</taxon>
        <taxon>Hexapoda</taxon>
        <taxon>Insecta</taxon>
        <taxon>Pterygota</taxon>
        <taxon>Neoptera</taxon>
        <taxon>Endopterygota</taxon>
        <taxon>Diptera</taxon>
        <taxon>Nematocera</taxon>
        <taxon>Culicoidea</taxon>
        <taxon>Culicidae</taxon>
        <taxon>Culicinae</taxon>
        <taxon>Aedini</taxon>
        <taxon>Aedes</taxon>
        <taxon>Stegomyia</taxon>
    </lineage>
</organism>
<accession>Q16RB1</accession>
<reference evidence="2" key="3">
    <citation type="submission" date="2012-09" db="EMBL/GenBank/DDBJ databases">
        <authorList>
            <consortium name="VectorBase"/>
        </authorList>
    </citation>
    <scope>NUCLEOTIDE SEQUENCE</scope>
    <source>
        <strain evidence="2">Liverpool</strain>
    </source>
</reference>
<sequence>MVSHLQGLVLRARRRRPLRLRLRLLPRGPRTRHPVPRRPPRRNPSRTSSPNVQQRMTSKIFNRTIKPVLEITKKTSWEDRGSISASEWPWSLRGTCTTAISKFRTSWNWNGMRHWKGNDGQPKPSTRKKVHSTKLRKPLSNSWRDWQAKPSNPEQSHAHGECRLPPNSGLTAFRRIPPNITQAYSARRVSRQLSSFFVQT</sequence>
<feature type="compositionally biased region" description="Basic residues" evidence="1">
    <location>
        <begin position="125"/>
        <end position="137"/>
    </location>
</feature>
<reference evidence="2" key="1">
    <citation type="submission" date="2005-10" db="EMBL/GenBank/DDBJ databases">
        <authorList>
            <person name="Loftus B.J."/>
            <person name="Nene V.M."/>
            <person name="Hannick L.I."/>
            <person name="Bidwell S."/>
            <person name="Haas B."/>
            <person name="Amedeo P."/>
            <person name="Orvis J."/>
            <person name="Wortman J.R."/>
            <person name="White O.R."/>
            <person name="Salzberg S."/>
            <person name="Shumway M."/>
            <person name="Koo H."/>
            <person name="Zhao Y."/>
            <person name="Holmes M."/>
            <person name="Miller J."/>
            <person name="Schatz M."/>
            <person name="Pop M."/>
            <person name="Pai G."/>
            <person name="Utterback T."/>
            <person name="Rogers Y.-H."/>
            <person name="Kravitz S."/>
            <person name="Fraser C.M."/>
        </authorList>
    </citation>
    <scope>NUCLEOTIDE SEQUENCE</scope>
    <source>
        <strain evidence="2">Liverpool</strain>
    </source>
</reference>
<name>Q16RB1_AEDAE</name>
<dbReference type="PaxDb" id="7159-AAEL011018-PA"/>
<gene>
    <name evidence="2" type="ORF">AaeL_AAEL011018</name>
</gene>
<proteinExistence type="predicted"/>
<feature type="compositionally biased region" description="Basic residues" evidence="1">
    <location>
        <begin position="23"/>
        <end position="44"/>
    </location>
</feature>
<feature type="compositionally biased region" description="Polar residues" evidence="1">
    <location>
        <begin position="139"/>
        <end position="155"/>
    </location>
</feature>